<dbReference type="EMBL" id="JAVIKH010000020">
    <property type="protein sequence ID" value="MDX8337111.1"/>
    <property type="molecule type" value="Genomic_DNA"/>
</dbReference>
<dbReference type="RefSeq" id="WP_320314465.1">
    <property type="nucleotide sequence ID" value="NZ_JAVIKH010000020.1"/>
</dbReference>
<feature type="transmembrane region" description="Helical" evidence="1">
    <location>
        <begin position="6"/>
        <end position="27"/>
    </location>
</feature>
<accession>A0ABU4WC77</accession>
<keyword evidence="3" id="KW-1185">Reference proteome</keyword>
<keyword evidence="1" id="KW-0472">Membrane</keyword>
<evidence type="ECO:0000313" key="2">
    <source>
        <dbReference type="EMBL" id="MDX8337111.1"/>
    </source>
</evidence>
<organism evidence="2 3">
    <name type="scientific">Candidatus Cetobacterium colombiensis</name>
    <dbReference type="NCBI Taxonomy" id="3073100"/>
    <lineage>
        <taxon>Bacteria</taxon>
        <taxon>Fusobacteriati</taxon>
        <taxon>Fusobacteriota</taxon>
        <taxon>Fusobacteriia</taxon>
        <taxon>Fusobacteriales</taxon>
        <taxon>Fusobacteriaceae</taxon>
        <taxon>Cetobacterium</taxon>
    </lineage>
</organism>
<protein>
    <submittedName>
        <fullName evidence="2">Uncharacterized protein</fullName>
    </submittedName>
</protein>
<keyword evidence="1" id="KW-0812">Transmembrane</keyword>
<name>A0ABU4WC77_9FUSO</name>
<dbReference type="Proteomes" id="UP001279681">
    <property type="component" value="Unassembled WGS sequence"/>
</dbReference>
<comment type="caution">
    <text evidence="2">The sequence shown here is derived from an EMBL/GenBank/DDBJ whole genome shotgun (WGS) entry which is preliminary data.</text>
</comment>
<evidence type="ECO:0000313" key="3">
    <source>
        <dbReference type="Proteomes" id="UP001279681"/>
    </source>
</evidence>
<gene>
    <name evidence="2" type="ORF">RFV38_11525</name>
</gene>
<keyword evidence="1" id="KW-1133">Transmembrane helix</keyword>
<sequence>MKLFIIGFLVGIVFMCLIVFIALRFMYKNQRRILEQSFLDLDIVDDKVKEIIHLEENRFVDLTSLKQDFLEVFEVFKKIFLDLAKNISKEYNPSSKHPEYELTLIELLEINKTTSEYLIQNLNEKPFVILKNLRISQLIEGNVKLNLVKDFLENHKYGKLVKSSTKHLDKILAVKNIYKMVTSPGEKILTSIGIECSKYGLNYVLKGVGIKALEKAGKELNLVYSGKYYKGVKDEQR</sequence>
<reference evidence="3" key="1">
    <citation type="submission" date="2023-07" db="EMBL/GenBank/DDBJ databases">
        <authorList>
            <person name="Colorado M.A."/>
            <person name="Villamil L.M."/>
            <person name="Melo J.F."/>
            <person name="Rodriguez J.A."/>
            <person name="Ruiz R.Y."/>
        </authorList>
    </citation>
    <scope>NUCLEOTIDE SEQUENCE [LARGE SCALE GENOMIC DNA]</scope>
    <source>
        <strain evidence="3">C33</strain>
    </source>
</reference>
<proteinExistence type="predicted"/>
<evidence type="ECO:0000256" key="1">
    <source>
        <dbReference type="SAM" id="Phobius"/>
    </source>
</evidence>